<evidence type="ECO:0000256" key="8">
    <source>
        <dbReference type="SAM" id="Phobius"/>
    </source>
</evidence>
<gene>
    <name evidence="10" type="ORF">A2042_03375</name>
</gene>
<keyword evidence="5 8" id="KW-0812">Transmembrane</keyword>
<evidence type="ECO:0000256" key="4">
    <source>
        <dbReference type="ARBA" id="ARBA00022679"/>
    </source>
</evidence>
<dbReference type="Pfam" id="PF13231">
    <property type="entry name" value="PMT_2"/>
    <property type="match status" value="1"/>
</dbReference>
<evidence type="ECO:0000256" key="3">
    <source>
        <dbReference type="ARBA" id="ARBA00022676"/>
    </source>
</evidence>
<feature type="transmembrane region" description="Helical" evidence="8">
    <location>
        <begin position="173"/>
        <end position="206"/>
    </location>
</feature>
<keyword evidence="6 8" id="KW-1133">Transmembrane helix</keyword>
<accession>A0A1F7RAM4</accession>
<feature type="transmembrane region" description="Helical" evidence="8">
    <location>
        <begin position="149"/>
        <end position="166"/>
    </location>
</feature>
<name>A0A1F7RAM4_9BACT</name>
<dbReference type="Proteomes" id="UP000178526">
    <property type="component" value="Unassembled WGS sequence"/>
</dbReference>
<keyword evidence="3" id="KW-0328">Glycosyltransferase</keyword>
<evidence type="ECO:0000256" key="7">
    <source>
        <dbReference type="ARBA" id="ARBA00023136"/>
    </source>
</evidence>
<evidence type="ECO:0000256" key="1">
    <source>
        <dbReference type="ARBA" id="ARBA00004651"/>
    </source>
</evidence>
<dbReference type="GO" id="GO:0016763">
    <property type="term" value="F:pentosyltransferase activity"/>
    <property type="evidence" value="ECO:0007669"/>
    <property type="project" value="TreeGrafter"/>
</dbReference>
<proteinExistence type="predicted"/>
<dbReference type="PANTHER" id="PTHR33908">
    <property type="entry name" value="MANNOSYLTRANSFERASE YKCB-RELATED"/>
    <property type="match status" value="1"/>
</dbReference>
<feature type="transmembrane region" description="Helical" evidence="8">
    <location>
        <begin position="94"/>
        <end position="115"/>
    </location>
</feature>
<keyword evidence="4" id="KW-0808">Transferase</keyword>
<evidence type="ECO:0000313" key="10">
    <source>
        <dbReference type="EMBL" id="OGL38623.1"/>
    </source>
</evidence>
<keyword evidence="7 8" id="KW-0472">Membrane</keyword>
<feature type="transmembrane region" description="Helical" evidence="8">
    <location>
        <begin position="212"/>
        <end position="232"/>
    </location>
</feature>
<feature type="domain" description="Glycosyltransferase RgtA/B/C/D-like" evidence="9">
    <location>
        <begin position="76"/>
        <end position="227"/>
    </location>
</feature>
<dbReference type="InterPro" id="IPR038731">
    <property type="entry name" value="RgtA/B/C-like"/>
</dbReference>
<feature type="transmembrane region" description="Helical" evidence="8">
    <location>
        <begin position="407"/>
        <end position="426"/>
    </location>
</feature>
<feature type="transmembrane region" description="Helical" evidence="8">
    <location>
        <begin position="432"/>
        <end position="450"/>
    </location>
</feature>
<evidence type="ECO:0000313" key="11">
    <source>
        <dbReference type="Proteomes" id="UP000178526"/>
    </source>
</evidence>
<keyword evidence="2" id="KW-1003">Cell membrane</keyword>
<organism evidence="10 11">
    <name type="scientific">Candidatus Schekmanbacteria bacterium GWA2_38_11</name>
    <dbReference type="NCBI Taxonomy" id="1817876"/>
    <lineage>
        <taxon>Bacteria</taxon>
        <taxon>Candidatus Schekmaniibacteriota</taxon>
    </lineage>
</organism>
<dbReference type="EMBL" id="MGDB01000143">
    <property type="protein sequence ID" value="OGL38623.1"/>
    <property type="molecule type" value="Genomic_DNA"/>
</dbReference>
<comment type="subcellular location">
    <subcellularLocation>
        <location evidence="1">Cell membrane</location>
        <topology evidence="1">Multi-pass membrane protein</topology>
    </subcellularLocation>
</comment>
<reference evidence="10 11" key="1">
    <citation type="journal article" date="2016" name="Nat. Commun.">
        <title>Thousands of microbial genomes shed light on interconnected biogeochemical processes in an aquifer system.</title>
        <authorList>
            <person name="Anantharaman K."/>
            <person name="Brown C.T."/>
            <person name="Hug L.A."/>
            <person name="Sharon I."/>
            <person name="Castelle C.J."/>
            <person name="Probst A.J."/>
            <person name="Thomas B.C."/>
            <person name="Singh A."/>
            <person name="Wilkins M.J."/>
            <person name="Karaoz U."/>
            <person name="Brodie E.L."/>
            <person name="Williams K.H."/>
            <person name="Hubbard S.S."/>
            <person name="Banfield J.F."/>
        </authorList>
    </citation>
    <scope>NUCLEOTIDE SEQUENCE [LARGE SCALE GENOMIC DNA]</scope>
</reference>
<dbReference type="PANTHER" id="PTHR33908:SF11">
    <property type="entry name" value="MEMBRANE PROTEIN"/>
    <property type="match status" value="1"/>
</dbReference>
<dbReference type="AlphaFoldDB" id="A0A1F7RAM4"/>
<sequence length="458" mass="53279">MRINEKLRQHWLLIIILSGSFLIKLAILLKLKHMILLGDEVDYLWHGLRIARGDSFETKELLQGGYVHFNPSHWGPGYIYFIGIILRFFNEKVFMIKLVQVILSTISVYLIYILAKKIFNESIALLSAFIFSIYPTLIAFTHYLWSETLYIFLLVIIIFFLIVFSLKKNKGYLLMAGIVLGLASLVKSVIFYFLPLIVFWLFLVYFKNFKAFLISSTVFLIACASVITPWTLRNYYTYGRFLLVDTNAGTVVWYNLNFFDSENYDWGGLIGKKLTRANGREKCNTGNVVDDYRCELKNGIKFIIKNPSLFIKGSVTKLCDFWNPTSFLIRHMRAGYYGVKPGLALARVITLVTVGSYIGVIIFGIFGFFYSKNDLIKVLFLFLIFYYILIHMVMFGMSRYRLPIEPFIMVYASYAILNFKVIMKNIFKDKKWLSVTAAVLLFAVMWYRYFPALFDIFG</sequence>
<evidence type="ECO:0000256" key="5">
    <source>
        <dbReference type="ARBA" id="ARBA00022692"/>
    </source>
</evidence>
<dbReference type="InterPro" id="IPR050297">
    <property type="entry name" value="LipidA_mod_glycosyltrf_83"/>
</dbReference>
<evidence type="ECO:0000256" key="6">
    <source>
        <dbReference type="ARBA" id="ARBA00022989"/>
    </source>
</evidence>
<evidence type="ECO:0000259" key="9">
    <source>
        <dbReference type="Pfam" id="PF13231"/>
    </source>
</evidence>
<dbReference type="GO" id="GO:0009103">
    <property type="term" value="P:lipopolysaccharide biosynthetic process"/>
    <property type="evidence" value="ECO:0007669"/>
    <property type="project" value="UniProtKB-ARBA"/>
</dbReference>
<feature type="transmembrane region" description="Helical" evidence="8">
    <location>
        <begin position="122"/>
        <end position="143"/>
    </location>
</feature>
<feature type="transmembrane region" description="Helical" evidence="8">
    <location>
        <begin position="12"/>
        <end position="29"/>
    </location>
</feature>
<dbReference type="GO" id="GO:0005886">
    <property type="term" value="C:plasma membrane"/>
    <property type="evidence" value="ECO:0007669"/>
    <property type="project" value="UniProtKB-SubCell"/>
</dbReference>
<protein>
    <recommendedName>
        <fullName evidence="9">Glycosyltransferase RgtA/B/C/D-like domain-containing protein</fullName>
    </recommendedName>
</protein>
<feature type="transmembrane region" description="Helical" evidence="8">
    <location>
        <begin position="348"/>
        <end position="369"/>
    </location>
</feature>
<evidence type="ECO:0000256" key="2">
    <source>
        <dbReference type="ARBA" id="ARBA00022475"/>
    </source>
</evidence>
<comment type="caution">
    <text evidence="10">The sequence shown here is derived from an EMBL/GenBank/DDBJ whole genome shotgun (WGS) entry which is preliminary data.</text>
</comment>
<feature type="transmembrane region" description="Helical" evidence="8">
    <location>
        <begin position="375"/>
        <end position="395"/>
    </location>
</feature>